<gene>
    <name evidence="3" type="ORF">J0695_21565</name>
</gene>
<organism evidence="3 4">
    <name type="scientific">Streptomyces beijiangensis</name>
    <dbReference type="NCBI Taxonomy" id="163361"/>
    <lineage>
        <taxon>Bacteria</taxon>
        <taxon>Bacillati</taxon>
        <taxon>Actinomycetota</taxon>
        <taxon>Actinomycetes</taxon>
        <taxon>Kitasatosporales</taxon>
        <taxon>Streptomycetaceae</taxon>
        <taxon>Streptomyces</taxon>
    </lineage>
</organism>
<dbReference type="AlphaFoldDB" id="A0A939F8J6"/>
<dbReference type="Gene3D" id="3.30.470.20">
    <property type="entry name" value="ATP-grasp fold, B domain"/>
    <property type="match status" value="1"/>
</dbReference>
<dbReference type="GO" id="GO:0046872">
    <property type="term" value="F:metal ion binding"/>
    <property type="evidence" value="ECO:0007669"/>
    <property type="project" value="InterPro"/>
</dbReference>
<proteinExistence type="predicted"/>
<dbReference type="GO" id="GO:0005524">
    <property type="term" value="F:ATP binding"/>
    <property type="evidence" value="ECO:0007669"/>
    <property type="project" value="UniProtKB-UniRule"/>
</dbReference>
<dbReference type="PROSITE" id="PS50975">
    <property type="entry name" value="ATP_GRASP"/>
    <property type="match status" value="1"/>
</dbReference>
<dbReference type="InterPro" id="IPR040754">
    <property type="entry name" value="PreAtp-grasp"/>
</dbReference>
<sequence length="445" mass="48523">MVGDLAILSPDYRRYVGNQAQRMAWSLQSGDVLVLPVEPDESFLRYVTSQLKIERSSVEVLVPPPGIYGDGVLSRDRLADEGFRRRLRRVVAERDVRKVLPFHFDSNIVSLVKWLGLGDVTPGFGFLEQGGGRLLNSKSTFRALAGGAGVPVPEGKVCSSIEAAEVFMWTELLSRGFPGILKRDFHVAGFGNEIVSPVSDVEPIGALRTVVVDDRAELAKYLAERWDWLTDGGCRPVVIERYFVDSVPICAEFQVDDQGVEQTGHGEMRMAPVLNGHVWPAPSCDLPAFGLFLEAARRLCGPIHAMGYRGVVSVDAVVTPDGDFLINEFNCRVSGSTHAYHIAERVVGLGKSWDRVLVEQRRCTFPRVSVAVKALRQSGLAYDHDARCGVLIAVDDNSPSGGFGEYCVVAEHMDDAQAIEAEIADLFAAITESIATRTFDAGAGA</sequence>
<evidence type="ECO:0000256" key="1">
    <source>
        <dbReference type="PROSITE-ProRule" id="PRU00409"/>
    </source>
</evidence>
<dbReference type="RefSeq" id="WP_206963764.1">
    <property type="nucleotide sequence ID" value="NZ_JAFLRJ010000201.1"/>
</dbReference>
<dbReference type="InterPro" id="IPR011761">
    <property type="entry name" value="ATP-grasp"/>
</dbReference>
<protein>
    <submittedName>
        <fullName evidence="3">ATP-grasp domain-containing protein</fullName>
    </submittedName>
</protein>
<keyword evidence="1" id="KW-0547">Nucleotide-binding</keyword>
<accession>A0A939F8J6</accession>
<dbReference type="EMBL" id="JAFLRJ010000201">
    <property type="protein sequence ID" value="MBO0514360.1"/>
    <property type="molecule type" value="Genomic_DNA"/>
</dbReference>
<evidence type="ECO:0000313" key="4">
    <source>
        <dbReference type="Proteomes" id="UP000664167"/>
    </source>
</evidence>
<name>A0A939F8J6_9ACTN</name>
<keyword evidence="4" id="KW-1185">Reference proteome</keyword>
<dbReference type="Pfam" id="PF18604">
    <property type="entry name" value="PreAtp-grasp"/>
    <property type="match status" value="1"/>
</dbReference>
<dbReference type="SUPFAM" id="SSF56059">
    <property type="entry name" value="Glutathione synthetase ATP-binding domain-like"/>
    <property type="match status" value="1"/>
</dbReference>
<dbReference type="Proteomes" id="UP000664167">
    <property type="component" value="Unassembled WGS sequence"/>
</dbReference>
<evidence type="ECO:0000313" key="3">
    <source>
        <dbReference type="EMBL" id="MBO0514360.1"/>
    </source>
</evidence>
<dbReference type="InterPro" id="IPR041356">
    <property type="entry name" value="PGM1_C"/>
</dbReference>
<reference evidence="3" key="1">
    <citation type="submission" date="2021-03" db="EMBL/GenBank/DDBJ databases">
        <title>Streptomyces poriferae sp. nov., a novel marine sponge-derived Actinobacteria species with anti-MRSA activity.</title>
        <authorList>
            <person name="Sandoval-Powers M."/>
            <person name="Kralova S."/>
            <person name="Nguyen G.-S."/>
            <person name="Fawwal D."/>
            <person name="Degnes K."/>
            <person name="Klinkenberg G."/>
            <person name="Sletta H."/>
            <person name="Wentzel A."/>
            <person name="Liles M.R."/>
        </authorList>
    </citation>
    <scope>NUCLEOTIDE SEQUENCE</scope>
    <source>
        <strain evidence="3">DSM 41794</strain>
    </source>
</reference>
<keyword evidence="1" id="KW-0067">ATP-binding</keyword>
<feature type="domain" description="ATP-grasp" evidence="2">
    <location>
        <begin position="142"/>
        <end position="358"/>
    </location>
</feature>
<evidence type="ECO:0000259" key="2">
    <source>
        <dbReference type="PROSITE" id="PS50975"/>
    </source>
</evidence>
<comment type="caution">
    <text evidence="3">The sequence shown here is derived from an EMBL/GenBank/DDBJ whole genome shotgun (WGS) entry which is preliminary data.</text>
</comment>
<dbReference type="Pfam" id="PF18105">
    <property type="entry name" value="PGM1_C"/>
    <property type="match status" value="1"/>
</dbReference>